<keyword evidence="2" id="KW-1185">Reference proteome</keyword>
<name>A0A3P4B6F0_9BURK</name>
<dbReference type="RefSeq" id="WP_124080688.1">
    <property type="nucleotide sequence ID" value="NZ_UWPJ01000025.1"/>
</dbReference>
<sequence length="453" mass="45798">MAAIGAPIVGGAVSLRCFAGEPIATVTGAGGAWSVPVPTANLPCVVTVSGGTVGSGGPGNTEELISLAAGSGAALRANVTPLSALVLAGMDASGLGEALFERHETDAIGRVAAVMQAATELLGANLSANGFTVPSGFDPVGGAFTAVAGNAYDDLLEQIRDALTQAGKSYGELFDGYERSADYIASIPYGTTAGQTGPIVFAKTGNNAVAADIAPLVGVYRGQLGRSFVPGNDVADTDSCTITVTADGNMTVAANGRSYSAAMNGDPGDLLLQVVGLFQVMASDVANDKYTMVTVTRGYVTEAVARKGGYGFSDATDRVECVVTDPHPSTVGSAMTSVNVTNGATASDLDASWVGVYTDGSCTVTIDDQAHVHVVQGTVDTQAQLGGDQDDTINLFPTIPAQAFSAADRRVGGVLVEFGVTRTSSGLSVQVRQTTPRPFVDMASCSALQKTSS</sequence>
<evidence type="ECO:0000313" key="2">
    <source>
        <dbReference type="Proteomes" id="UP000277294"/>
    </source>
</evidence>
<reference evidence="1 2" key="1">
    <citation type="submission" date="2018-10" db="EMBL/GenBank/DDBJ databases">
        <authorList>
            <person name="Criscuolo A."/>
        </authorList>
    </citation>
    <scope>NUCLEOTIDE SEQUENCE [LARGE SCALE GENOMIC DNA]</scope>
    <source>
        <strain evidence="1">DnA1</strain>
    </source>
</reference>
<accession>A0A3P4B6F0</accession>
<dbReference type="Proteomes" id="UP000277294">
    <property type="component" value="Unassembled WGS sequence"/>
</dbReference>
<dbReference type="EMBL" id="UWPJ01000025">
    <property type="protein sequence ID" value="VCU71238.1"/>
    <property type="molecule type" value="Genomic_DNA"/>
</dbReference>
<protein>
    <submittedName>
        <fullName evidence="1">Uncharacterized protein</fullName>
    </submittedName>
</protein>
<organism evidence="1 2">
    <name type="scientific">Pigmentiphaga humi</name>
    <dbReference type="NCBI Taxonomy" id="2478468"/>
    <lineage>
        <taxon>Bacteria</taxon>
        <taxon>Pseudomonadati</taxon>
        <taxon>Pseudomonadota</taxon>
        <taxon>Betaproteobacteria</taxon>
        <taxon>Burkholderiales</taxon>
        <taxon>Alcaligenaceae</taxon>
        <taxon>Pigmentiphaga</taxon>
    </lineage>
</organism>
<evidence type="ECO:0000313" key="1">
    <source>
        <dbReference type="EMBL" id="VCU71238.1"/>
    </source>
</evidence>
<proteinExistence type="predicted"/>
<dbReference type="OrthoDB" id="9900180at2"/>
<dbReference type="AlphaFoldDB" id="A0A3P4B6F0"/>
<gene>
    <name evidence="1" type="ORF">PIGHUM_03319</name>
</gene>